<name>A0A261Y3E5_9FUNG</name>
<comment type="caution">
    <text evidence="3">The sequence shown here is derived from an EMBL/GenBank/DDBJ whole genome shotgun (WGS) entry which is preliminary data.</text>
</comment>
<feature type="transmembrane region" description="Helical" evidence="2">
    <location>
        <begin position="67"/>
        <end position="90"/>
    </location>
</feature>
<evidence type="ECO:0000313" key="3">
    <source>
        <dbReference type="EMBL" id="OZJ05150.1"/>
    </source>
</evidence>
<keyword evidence="2" id="KW-0812">Transmembrane</keyword>
<feature type="non-terminal residue" evidence="3">
    <location>
        <position position="96"/>
    </location>
</feature>
<keyword evidence="2" id="KW-0472">Membrane</keyword>
<keyword evidence="4" id="KW-1185">Reference proteome</keyword>
<reference evidence="3 4" key="1">
    <citation type="journal article" date="2017" name="Mycologia">
        <title>Bifiguratus adelaidae, gen. et sp. nov., a new member of Mucoromycotina in endophytic and soil-dwelling habitats.</title>
        <authorList>
            <person name="Torres-Cruz T.J."/>
            <person name="Billingsley Tobias T.L."/>
            <person name="Almatruk M."/>
            <person name="Hesse C."/>
            <person name="Kuske C.R."/>
            <person name="Desiro A."/>
            <person name="Benucci G.M."/>
            <person name="Bonito G."/>
            <person name="Stajich J.E."/>
            <person name="Dunlap C."/>
            <person name="Arnold A.E."/>
            <person name="Porras-Alfaro A."/>
        </authorList>
    </citation>
    <scope>NUCLEOTIDE SEQUENCE [LARGE SCALE GENOMIC DNA]</scope>
    <source>
        <strain evidence="3 4">AZ0501</strain>
    </source>
</reference>
<dbReference type="EMBL" id="MVBO01000021">
    <property type="protein sequence ID" value="OZJ05150.1"/>
    <property type="molecule type" value="Genomic_DNA"/>
</dbReference>
<accession>A0A261Y3E5</accession>
<protein>
    <submittedName>
        <fullName evidence="3">Uncharacterized protein</fullName>
    </submittedName>
</protein>
<evidence type="ECO:0000256" key="2">
    <source>
        <dbReference type="SAM" id="Phobius"/>
    </source>
</evidence>
<organism evidence="3 4">
    <name type="scientific">Bifiguratus adelaidae</name>
    <dbReference type="NCBI Taxonomy" id="1938954"/>
    <lineage>
        <taxon>Eukaryota</taxon>
        <taxon>Fungi</taxon>
        <taxon>Fungi incertae sedis</taxon>
        <taxon>Mucoromycota</taxon>
        <taxon>Mucoromycotina</taxon>
        <taxon>Endogonomycetes</taxon>
        <taxon>Endogonales</taxon>
        <taxon>Endogonales incertae sedis</taxon>
        <taxon>Bifiguratus</taxon>
    </lineage>
</organism>
<keyword evidence="2" id="KW-1133">Transmembrane helix</keyword>
<dbReference type="Proteomes" id="UP000242875">
    <property type="component" value="Unassembled WGS sequence"/>
</dbReference>
<evidence type="ECO:0000313" key="4">
    <source>
        <dbReference type="Proteomes" id="UP000242875"/>
    </source>
</evidence>
<sequence>MSYPSRVEASLSLEPVEDSPRSEDAVDVVADRFVEPLPRSWHSSNRGQPWSFAMLSTFAKRNPRTTVLAVLACVSGIIALIYRHAFLAWLEGLAVA</sequence>
<feature type="region of interest" description="Disordered" evidence="1">
    <location>
        <begin position="1"/>
        <end position="22"/>
    </location>
</feature>
<proteinExistence type="predicted"/>
<gene>
    <name evidence="3" type="ORF">BZG36_02193</name>
</gene>
<dbReference type="AlphaFoldDB" id="A0A261Y3E5"/>
<evidence type="ECO:0000256" key="1">
    <source>
        <dbReference type="SAM" id="MobiDB-lite"/>
    </source>
</evidence>